<keyword evidence="1" id="KW-1133">Transmembrane helix</keyword>
<dbReference type="Proteomes" id="UP000243588">
    <property type="component" value="Unassembled WGS sequence"/>
</dbReference>
<keyword evidence="3" id="KW-1185">Reference proteome</keyword>
<feature type="transmembrane region" description="Helical" evidence="1">
    <location>
        <begin position="63"/>
        <end position="87"/>
    </location>
</feature>
<evidence type="ECO:0000256" key="1">
    <source>
        <dbReference type="SAM" id="Phobius"/>
    </source>
</evidence>
<dbReference type="EMBL" id="FNDQ01000024">
    <property type="protein sequence ID" value="SDH91339.1"/>
    <property type="molecule type" value="Genomic_DNA"/>
</dbReference>
<reference evidence="3" key="1">
    <citation type="submission" date="2016-10" db="EMBL/GenBank/DDBJ databases">
        <authorList>
            <person name="Varghese N."/>
            <person name="Submissions S."/>
        </authorList>
    </citation>
    <scope>NUCLEOTIDE SEQUENCE [LARGE SCALE GENOMIC DNA]</scope>
    <source>
        <strain evidence="3">DSM 23313</strain>
    </source>
</reference>
<accession>A0A1G8GAE5</accession>
<dbReference type="STRING" id="702745.SAMN05421818_12430"/>
<feature type="transmembrane region" description="Helical" evidence="1">
    <location>
        <begin position="37"/>
        <end position="56"/>
    </location>
</feature>
<organism evidence="2 3">
    <name type="scientific">Myroides phaeus</name>
    <dbReference type="NCBI Taxonomy" id="702745"/>
    <lineage>
        <taxon>Bacteria</taxon>
        <taxon>Pseudomonadati</taxon>
        <taxon>Bacteroidota</taxon>
        <taxon>Flavobacteriia</taxon>
        <taxon>Flavobacteriales</taxon>
        <taxon>Flavobacteriaceae</taxon>
        <taxon>Myroides</taxon>
    </lineage>
</organism>
<proteinExistence type="predicted"/>
<dbReference type="AlphaFoldDB" id="A0A1G8GAE5"/>
<evidence type="ECO:0000313" key="3">
    <source>
        <dbReference type="Proteomes" id="UP000243588"/>
    </source>
</evidence>
<protein>
    <submittedName>
        <fullName evidence="2">Uncharacterized protein</fullName>
    </submittedName>
</protein>
<sequence>MNTINQEANKSPLLSIGALIFSIITLGLFFFPTMSYFKVLLPIAFLVSLTLGIAALQLSSKKIAIASIFVLLVLVAFSVKSILYVYMPIPEAIADL</sequence>
<feature type="transmembrane region" description="Helical" evidence="1">
    <location>
        <begin position="12"/>
        <end position="31"/>
    </location>
</feature>
<keyword evidence="1" id="KW-0812">Transmembrane</keyword>
<name>A0A1G8GAE5_9FLAO</name>
<dbReference type="RefSeq" id="WP_090410176.1">
    <property type="nucleotide sequence ID" value="NZ_FNDQ01000024.1"/>
</dbReference>
<evidence type="ECO:0000313" key="2">
    <source>
        <dbReference type="EMBL" id="SDH91339.1"/>
    </source>
</evidence>
<gene>
    <name evidence="2" type="ORF">SAMN05421818_12430</name>
</gene>
<keyword evidence="1" id="KW-0472">Membrane</keyword>